<evidence type="ECO:0000256" key="2">
    <source>
        <dbReference type="ARBA" id="ARBA00022729"/>
    </source>
</evidence>
<evidence type="ECO:0000313" key="6">
    <source>
        <dbReference type="Proteomes" id="UP000467193"/>
    </source>
</evidence>
<evidence type="ECO:0000256" key="1">
    <source>
        <dbReference type="ARBA" id="ARBA00004196"/>
    </source>
</evidence>
<reference evidence="5 6" key="1">
    <citation type="journal article" date="2019" name="Emerg. Microbes Infect.">
        <title>Comprehensive subspecies identification of 175 nontuberculous mycobacteria species based on 7547 genomic profiles.</title>
        <authorList>
            <person name="Matsumoto Y."/>
            <person name="Kinjo T."/>
            <person name="Motooka D."/>
            <person name="Nabeya D."/>
            <person name="Jung N."/>
            <person name="Uechi K."/>
            <person name="Horii T."/>
            <person name="Iida T."/>
            <person name="Fujita J."/>
            <person name="Nakamura S."/>
        </authorList>
    </citation>
    <scope>NUCLEOTIDE SEQUENCE [LARGE SCALE GENOMIC DNA]</scope>
    <source>
        <strain evidence="5 6">JCM 17899</strain>
    </source>
</reference>
<dbReference type="KEGG" id="msei:MSEDJ_15570"/>
<evidence type="ECO:0000256" key="3">
    <source>
        <dbReference type="SAM" id="SignalP"/>
    </source>
</evidence>
<proteinExistence type="predicted"/>
<dbReference type="AlphaFoldDB" id="A0A7I7QMC9"/>
<dbReference type="Gene3D" id="3.40.50.2300">
    <property type="match status" value="2"/>
</dbReference>
<dbReference type="InterPro" id="IPR028082">
    <property type="entry name" value="Peripla_BP_I"/>
</dbReference>
<dbReference type="PANTHER" id="PTHR30036">
    <property type="entry name" value="D-XYLOSE-BINDING PERIPLASMIC PROTEIN"/>
    <property type="match status" value="1"/>
</dbReference>
<dbReference type="InterPro" id="IPR025997">
    <property type="entry name" value="SBP_2_dom"/>
</dbReference>
<dbReference type="InterPro" id="IPR050555">
    <property type="entry name" value="Bact_Solute-Bind_Prot2"/>
</dbReference>
<dbReference type="Proteomes" id="UP000467193">
    <property type="component" value="Chromosome"/>
</dbReference>
<dbReference type="PROSITE" id="PS51318">
    <property type="entry name" value="TAT"/>
    <property type="match status" value="1"/>
</dbReference>
<feature type="chain" id="PRO_5029784930" evidence="3">
    <location>
        <begin position="47"/>
        <end position="373"/>
    </location>
</feature>
<protein>
    <submittedName>
        <fullName evidence="5">Xylose ABC transporter substrate-binding protein</fullName>
    </submittedName>
</protein>
<sequence length="373" mass="39076">MSPNRRFGLLSGASGRLDDKFVMSRRRALGLAAGATAAAVAGPALAACAQGGGGGGYKVAMIVPTYDAVRWKAADGPFFVKQAESLGMSPMPIQSSNNDVDLQLKQVENALNQGIEGLVLAPVNVDAAKASVQMANAAGVPVVAHNYVVPDVKLAGVSARDGVALGVMLGKAMIAVAPEGNYVIAKGEEGTDMAQLKAEGGMNVLRPSIDSGAIKVVSDQWNRAWSGELAQKQVEQALTLTRNQLAGVLSYCDCMTYGIVQAIRTQGLAGRVIVSGEDCEPEMLKLILSGDAHVSAWTAFDQMGKNSATLLHNALEGKSWDGDTYDNGSGERIPFFKTPLKNVSKDGSLPDSISVEQFVNENPWWTTPAAVGL</sequence>
<dbReference type="SUPFAM" id="SSF53822">
    <property type="entry name" value="Periplasmic binding protein-like I"/>
    <property type="match status" value="1"/>
</dbReference>
<dbReference type="RefSeq" id="WP_163796340.1">
    <property type="nucleotide sequence ID" value="NZ_AP022588.1"/>
</dbReference>
<feature type="domain" description="Periplasmic binding protein" evidence="4">
    <location>
        <begin position="59"/>
        <end position="318"/>
    </location>
</feature>
<name>A0A7I7QMC9_9MYCO</name>
<evidence type="ECO:0000313" key="5">
    <source>
        <dbReference type="EMBL" id="BBY27461.1"/>
    </source>
</evidence>
<dbReference type="Pfam" id="PF13407">
    <property type="entry name" value="Peripla_BP_4"/>
    <property type="match status" value="1"/>
</dbReference>
<dbReference type="GO" id="GO:0030246">
    <property type="term" value="F:carbohydrate binding"/>
    <property type="evidence" value="ECO:0007669"/>
    <property type="project" value="TreeGrafter"/>
</dbReference>
<keyword evidence="6" id="KW-1185">Reference proteome</keyword>
<dbReference type="EMBL" id="AP022588">
    <property type="protein sequence ID" value="BBY27461.1"/>
    <property type="molecule type" value="Genomic_DNA"/>
</dbReference>
<dbReference type="GO" id="GO:0030288">
    <property type="term" value="C:outer membrane-bounded periplasmic space"/>
    <property type="evidence" value="ECO:0007669"/>
    <property type="project" value="TreeGrafter"/>
</dbReference>
<comment type="subcellular location">
    <subcellularLocation>
        <location evidence="1">Cell envelope</location>
    </subcellularLocation>
</comment>
<evidence type="ECO:0000259" key="4">
    <source>
        <dbReference type="Pfam" id="PF13407"/>
    </source>
</evidence>
<organism evidence="5 6">
    <name type="scientific">Mycolicibacterium sediminis</name>
    <dbReference type="NCBI Taxonomy" id="1286180"/>
    <lineage>
        <taxon>Bacteria</taxon>
        <taxon>Bacillati</taxon>
        <taxon>Actinomycetota</taxon>
        <taxon>Actinomycetes</taxon>
        <taxon>Mycobacteriales</taxon>
        <taxon>Mycobacteriaceae</taxon>
        <taxon>Mycolicibacterium</taxon>
    </lineage>
</organism>
<dbReference type="InterPro" id="IPR006311">
    <property type="entry name" value="TAT_signal"/>
</dbReference>
<accession>A0A7I7QMC9</accession>
<feature type="signal peptide" evidence="3">
    <location>
        <begin position="1"/>
        <end position="46"/>
    </location>
</feature>
<gene>
    <name evidence="5" type="ORF">MSEDJ_15570</name>
</gene>
<keyword evidence="2 3" id="KW-0732">Signal</keyword>
<dbReference type="PANTHER" id="PTHR30036:SF1">
    <property type="entry name" value="D-XYLOSE-BINDING PERIPLASMIC PROTEIN"/>
    <property type="match status" value="1"/>
</dbReference>